<dbReference type="EMBL" id="CAJPWZ010000381">
    <property type="protein sequence ID" value="CAG2192339.1"/>
    <property type="molecule type" value="Genomic_DNA"/>
</dbReference>
<name>A0A8S3QB75_MYTED</name>
<dbReference type="OrthoDB" id="1597724at2759"/>
<evidence type="ECO:0000313" key="2">
    <source>
        <dbReference type="Proteomes" id="UP000683360"/>
    </source>
</evidence>
<reference evidence="1" key="1">
    <citation type="submission" date="2021-03" db="EMBL/GenBank/DDBJ databases">
        <authorList>
            <person name="Bekaert M."/>
        </authorList>
    </citation>
    <scope>NUCLEOTIDE SEQUENCE</scope>
</reference>
<organism evidence="1 2">
    <name type="scientific">Mytilus edulis</name>
    <name type="common">Blue mussel</name>
    <dbReference type="NCBI Taxonomy" id="6550"/>
    <lineage>
        <taxon>Eukaryota</taxon>
        <taxon>Metazoa</taxon>
        <taxon>Spiralia</taxon>
        <taxon>Lophotrochozoa</taxon>
        <taxon>Mollusca</taxon>
        <taxon>Bivalvia</taxon>
        <taxon>Autobranchia</taxon>
        <taxon>Pteriomorphia</taxon>
        <taxon>Mytilida</taxon>
        <taxon>Mytiloidea</taxon>
        <taxon>Mytilidae</taxon>
        <taxon>Mytilinae</taxon>
        <taxon>Mytilus</taxon>
    </lineage>
</organism>
<gene>
    <name evidence="1" type="ORF">MEDL_7473</name>
</gene>
<dbReference type="AlphaFoldDB" id="A0A8S3QB75"/>
<evidence type="ECO:0000313" key="1">
    <source>
        <dbReference type="EMBL" id="CAG2192339.1"/>
    </source>
</evidence>
<dbReference type="Proteomes" id="UP000683360">
    <property type="component" value="Unassembled WGS sequence"/>
</dbReference>
<dbReference type="PANTHER" id="PTHR14819:SF25">
    <property type="entry name" value="CHROMOSOME UNDETERMINED SCAFFOLD_52, WHOLE GENOME SHOTGUN SEQUENCE"/>
    <property type="match status" value="1"/>
</dbReference>
<dbReference type="InterPro" id="IPR052986">
    <property type="entry name" value="VLIG_GTPase"/>
</dbReference>
<proteinExistence type="predicted"/>
<protein>
    <submittedName>
        <fullName evidence="1">Uncharacterized protein</fullName>
    </submittedName>
</protein>
<sequence>MMLLIKEVDKQVENLNRELESFVEESTLKDILIQWTQTKRNRLCILAECLIMKAKVAVNNTKEELRIQKLRVSEKTKHEKEINDLAKDLALQMKGKYLHRPDGIGGYRWTKSNKMAVDFCNYSITTDYSYSSEGKTGKYKNYKEHYPDWDIPPNSDVSKYWMWVMCTYKEQLKEMYSTDDPDIPRTGG</sequence>
<accession>A0A8S3QB75</accession>
<keyword evidence="2" id="KW-1185">Reference proteome</keyword>
<comment type="caution">
    <text evidence="1">The sequence shown here is derived from an EMBL/GenBank/DDBJ whole genome shotgun (WGS) entry which is preliminary data.</text>
</comment>
<dbReference type="PANTHER" id="PTHR14819">
    <property type="entry name" value="GTP-BINDING"/>
    <property type="match status" value="1"/>
</dbReference>